<feature type="signal peptide" evidence="1">
    <location>
        <begin position="1"/>
        <end position="21"/>
    </location>
</feature>
<dbReference type="GO" id="GO:0008932">
    <property type="term" value="F:lytic endotransglycosylase activity"/>
    <property type="evidence" value="ECO:0007669"/>
    <property type="project" value="TreeGrafter"/>
</dbReference>
<proteinExistence type="predicted"/>
<dbReference type="InterPro" id="IPR018392">
    <property type="entry name" value="LysM"/>
</dbReference>
<dbReference type="CDD" id="cd00118">
    <property type="entry name" value="LysM"/>
    <property type="match status" value="1"/>
</dbReference>
<dbReference type="InterPro" id="IPR036779">
    <property type="entry name" value="LysM_dom_sf"/>
</dbReference>
<dbReference type="SUPFAM" id="SSF54106">
    <property type="entry name" value="LysM domain"/>
    <property type="match status" value="1"/>
</dbReference>
<evidence type="ECO:0000256" key="1">
    <source>
        <dbReference type="SAM" id="SignalP"/>
    </source>
</evidence>
<gene>
    <name evidence="3" type="ORF">QNH39_21380</name>
</gene>
<keyword evidence="4" id="KW-1185">Reference proteome</keyword>
<accession>A0AA95MQ35</accession>
<protein>
    <submittedName>
        <fullName evidence="3">Cell wall hydrolase</fullName>
    </submittedName>
</protein>
<evidence type="ECO:0000259" key="2">
    <source>
        <dbReference type="PROSITE" id="PS51782"/>
    </source>
</evidence>
<evidence type="ECO:0000313" key="3">
    <source>
        <dbReference type="EMBL" id="WHY85146.1"/>
    </source>
</evidence>
<dbReference type="SMART" id="SM00257">
    <property type="entry name" value="LysM"/>
    <property type="match status" value="1"/>
</dbReference>
<keyword evidence="3" id="KW-0378">Hydrolase</keyword>
<feature type="domain" description="LysM" evidence="2">
    <location>
        <begin position="31"/>
        <end position="74"/>
    </location>
</feature>
<dbReference type="KEGG" id="nnv:QNH39_21380"/>
<reference evidence="3" key="1">
    <citation type="submission" date="2023-05" db="EMBL/GenBank/DDBJ databases">
        <title>Comparative genomics of Bacillaceae isolates and their secondary metabolite potential.</title>
        <authorList>
            <person name="Song L."/>
            <person name="Nielsen L.J."/>
            <person name="Mohite O."/>
            <person name="Xu X."/>
            <person name="Weber T."/>
            <person name="Kovacs A.T."/>
        </authorList>
    </citation>
    <scope>NUCLEOTIDE SEQUENCE</scope>
    <source>
        <strain evidence="3">XLM17</strain>
    </source>
</reference>
<dbReference type="Proteomes" id="UP001178288">
    <property type="component" value="Chromosome"/>
</dbReference>
<organism evidence="3 4">
    <name type="scientific">Neobacillus novalis</name>
    <dbReference type="NCBI Taxonomy" id="220687"/>
    <lineage>
        <taxon>Bacteria</taxon>
        <taxon>Bacillati</taxon>
        <taxon>Bacillota</taxon>
        <taxon>Bacilli</taxon>
        <taxon>Bacillales</taxon>
        <taxon>Bacillaceae</taxon>
        <taxon>Neobacillus</taxon>
    </lineage>
</organism>
<sequence length="200" mass="21307">MNKLKKLVIATGLILSMSALTLNGTTEAATTTHKVKSGETYWKIASKFGVPVNSLMKANNAASSALNIGQNLVIPNSTVTSAEKDLMARLVHAEAKGEPYAGKVAVATVILNRVASKDFPNTINGVIYEKSNGYYAFTPVQNGAINQPADAASKQAVNEALAFKGQGNGSLFFFNPKTAVSKWIFSREVTVTIGNHRFAK</sequence>
<dbReference type="Gene3D" id="6.20.240.60">
    <property type="match status" value="1"/>
</dbReference>
<dbReference type="Gene3D" id="1.10.10.2520">
    <property type="entry name" value="Cell wall hydrolase SleB, domain 1"/>
    <property type="match status" value="1"/>
</dbReference>
<dbReference type="AlphaFoldDB" id="A0AA95MQ35"/>
<dbReference type="Gene3D" id="3.10.350.10">
    <property type="entry name" value="LysM domain"/>
    <property type="match status" value="1"/>
</dbReference>
<dbReference type="GO" id="GO:0016787">
    <property type="term" value="F:hydrolase activity"/>
    <property type="evidence" value="ECO:0007669"/>
    <property type="project" value="UniProtKB-KW"/>
</dbReference>
<dbReference type="PROSITE" id="PS51782">
    <property type="entry name" value="LYSM"/>
    <property type="match status" value="1"/>
</dbReference>
<name>A0AA95MQ35_9BACI</name>
<dbReference type="Pfam" id="PF07486">
    <property type="entry name" value="Hydrolase_2"/>
    <property type="match status" value="1"/>
</dbReference>
<feature type="chain" id="PRO_5041716694" evidence="1">
    <location>
        <begin position="22"/>
        <end position="200"/>
    </location>
</feature>
<evidence type="ECO:0000313" key="4">
    <source>
        <dbReference type="Proteomes" id="UP001178288"/>
    </source>
</evidence>
<dbReference type="InterPro" id="IPR011105">
    <property type="entry name" value="Cell_wall_hydrolase_SleB"/>
</dbReference>
<dbReference type="EMBL" id="CP126114">
    <property type="protein sequence ID" value="WHY85146.1"/>
    <property type="molecule type" value="Genomic_DNA"/>
</dbReference>
<dbReference type="InterPro" id="IPR042047">
    <property type="entry name" value="SleB_dom1"/>
</dbReference>
<dbReference type="Pfam" id="PF01476">
    <property type="entry name" value="LysM"/>
    <property type="match status" value="1"/>
</dbReference>
<keyword evidence="1" id="KW-0732">Signal</keyword>
<dbReference type="RefSeq" id="WP_066091221.1">
    <property type="nucleotide sequence ID" value="NZ_CP126114.1"/>
</dbReference>
<dbReference type="PANTHER" id="PTHR33734:SF22">
    <property type="entry name" value="MEMBRANE-BOUND LYTIC MUREIN TRANSGLYCOSYLASE D"/>
    <property type="match status" value="1"/>
</dbReference>
<dbReference type="PANTHER" id="PTHR33734">
    <property type="entry name" value="LYSM DOMAIN-CONTAINING GPI-ANCHORED PROTEIN 2"/>
    <property type="match status" value="1"/>
</dbReference>